<reference evidence="6" key="1">
    <citation type="submission" date="2020-05" db="EMBL/GenBank/DDBJ databases">
        <title>Frigoriglobus tundricola gen. nov., sp. nov., a psychrotolerant cellulolytic planctomycete of the family Gemmataceae with two divergent copies of 16S rRNA gene.</title>
        <authorList>
            <person name="Kulichevskaya I.S."/>
            <person name="Ivanova A.A."/>
            <person name="Naumoff D.G."/>
            <person name="Beletsky A.V."/>
            <person name="Rijpstra W.I.C."/>
            <person name="Sinninghe Damste J.S."/>
            <person name="Mardanov A.V."/>
            <person name="Ravin N.V."/>
            <person name="Dedysh S.N."/>
        </authorList>
    </citation>
    <scope>NUCLEOTIDE SEQUENCE [LARGE SCALE GENOMIC DNA]</scope>
    <source>
        <strain evidence="6">PL17</strain>
    </source>
</reference>
<accession>A0A6M5YIA0</accession>
<dbReference type="EMBL" id="CP053452">
    <property type="protein sequence ID" value="QJW93264.1"/>
    <property type="molecule type" value="Genomic_DNA"/>
</dbReference>
<keyword evidence="3" id="KW-0949">S-adenosyl-L-methionine</keyword>
<evidence type="ECO:0000256" key="4">
    <source>
        <dbReference type="PROSITE-ProRule" id="PRU00489"/>
    </source>
</evidence>
<dbReference type="KEGG" id="ftj:FTUN_0769"/>
<dbReference type="GO" id="GO:0032259">
    <property type="term" value="P:methylation"/>
    <property type="evidence" value="ECO:0007669"/>
    <property type="project" value="UniProtKB-KW"/>
</dbReference>
<organism evidence="5 6">
    <name type="scientific">Frigoriglobus tundricola</name>
    <dbReference type="NCBI Taxonomy" id="2774151"/>
    <lineage>
        <taxon>Bacteria</taxon>
        <taxon>Pseudomonadati</taxon>
        <taxon>Planctomycetota</taxon>
        <taxon>Planctomycetia</taxon>
        <taxon>Gemmatales</taxon>
        <taxon>Gemmataceae</taxon>
        <taxon>Frigoriglobus</taxon>
    </lineage>
</organism>
<dbReference type="InterPro" id="IPR007757">
    <property type="entry name" value="MT-A70-like"/>
</dbReference>
<protein>
    <recommendedName>
        <fullName evidence="7">Adenine-specific DNA methyltransferase</fullName>
    </recommendedName>
</protein>
<dbReference type="PROSITE" id="PS51143">
    <property type="entry name" value="MT_A70"/>
    <property type="match status" value="1"/>
</dbReference>
<evidence type="ECO:0000313" key="5">
    <source>
        <dbReference type="EMBL" id="QJW93264.1"/>
    </source>
</evidence>
<evidence type="ECO:0000313" key="6">
    <source>
        <dbReference type="Proteomes" id="UP000503447"/>
    </source>
</evidence>
<dbReference type="RefSeq" id="WP_171469491.1">
    <property type="nucleotide sequence ID" value="NZ_CP053452.2"/>
</dbReference>
<evidence type="ECO:0000256" key="2">
    <source>
        <dbReference type="ARBA" id="ARBA00022679"/>
    </source>
</evidence>
<dbReference type="Proteomes" id="UP000503447">
    <property type="component" value="Chromosome"/>
</dbReference>
<keyword evidence="6" id="KW-1185">Reference proteome</keyword>
<comment type="similarity">
    <text evidence="4">Belongs to the MT-A70-like family.</text>
</comment>
<keyword evidence="1" id="KW-0489">Methyltransferase</keyword>
<sequence length="183" mass="21122">MSKLFSTILLDPPWPETKIGKFDETRHKRADEPPYSTLSIEDIAALPIGDLADTSCNIWLWTTSRSLPDGFDLLRRWGFKYLNTVTWVKPSGFGAWWVNRTQIMLMGYRGKLVMNEKYRPNVLFAPSRRHSQKPENSYELIERVSPGPYLEVFARTQRSPEWVAIGNEIDGKDIRESIAGFLN</sequence>
<dbReference type="PANTHER" id="PTHR12829:SF7">
    <property type="entry name" value="N6-ADENOSINE-METHYLTRANSFERASE CATALYTIC SUBUNIT"/>
    <property type="match status" value="1"/>
</dbReference>
<dbReference type="Pfam" id="PF05063">
    <property type="entry name" value="MT-A70"/>
    <property type="match status" value="1"/>
</dbReference>
<dbReference type="InterPro" id="IPR029063">
    <property type="entry name" value="SAM-dependent_MTases_sf"/>
</dbReference>
<proteinExistence type="inferred from homology"/>
<dbReference type="AlphaFoldDB" id="A0A6M5YIA0"/>
<dbReference type="GO" id="GO:0008168">
    <property type="term" value="F:methyltransferase activity"/>
    <property type="evidence" value="ECO:0007669"/>
    <property type="project" value="UniProtKB-KW"/>
</dbReference>
<dbReference type="PANTHER" id="PTHR12829">
    <property type="entry name" value="N6-ADENOSINE-METHYLTRANSFERASE"/>
    <property type="match status" value="1"/>
</dbReference>
<evidence type="ECO:0000256" key="1">
    <source>
        <dbReference type="ARBA" id="ARBA00022603"/>
    </source>
</evidence>
<dbReference type="SUPFAM" id="SSF53335">
    <property type="entry name" value="S-adenosyl-L-methionine-dependent methyltransferases"/>
    <property type="match status" value="1"/>
</dbReference>
<keyword evidence="2" id="KW-0808">Transferase</keyword>
<name>A0A6M5YIA0_9BACT</name>
<evidence type="ECO:0008006" key="7">
    <source>
        <dbReference type="Google" id="ProtNLM"/>
    </source>
</evidence>
<evidence type="ECO:0000256" key="3">
    <source>
        <dbReference type="ARBA" id="ARBA00022691"/>
    </source>
</evidence>
<gene>
    <name evidence="5" type="ORF">FTUN_0769</name>
</gene>